<gene>
    <name evidence="1" type="ORF">Q8814_13090</name>
</gene>
<evidence type="ECO:0000313" key="1">
    <source>
        <dbReference type="EMBL" id="MEE2033036.1"/>
    </source>
</evidence>
<sequence length="104" mass="11157">RVRHKVHAASFDFLAPGAVLEICVVTGAHGPELKVRSRDHAIDFVLGMTTHFRVVPVLDVDTYRALCGVLDPGEEPEPAMVTGFLRNAVAQSPAVLSRTHACAA</sequence>
<name>A0ABU7JSN3_9NOCA</name>
<organism evidence="1 2">
    <name type="scientific">Rhodococcus chondri</name>
    <dbReference type="NCBI Taxonomy" id="3065941"/>
    <lineage>
        <taxon>Bacteria</taxon>
        <taxon>Bacillati</taxon>
        <taxon>Actinomycetota</taxon>
        <taxon>Actinomycetes</taxon>
        <taxon>Mycobacteriales</taxon>
        <taxon>Nocardiaceae</taxon>
        <taxon>Rhodococcus</taxon>
    </lineage>
</organism>
<dbReference type="Proteomes" id="UP001331936">
    <property type="component" value="Unassembled WGS sequence"/>
</dbReference>
<keyword evidence="2" id="KW-1185">Reference proteome</keyword>
<evidence type="ECO:0000313" key="2">
    <source>
        <dbReference type="Proteomes" id="UP001331936"/>
    </source>
</evidence>
<dbReference type="EMBL" id="JAUZMZ010000065">
    <property type="protein sequence ID" value="MEE2033036.1"/>
    <property type="molecule type" value="Genomic_DNA"/>
</dbReference>
<accession>A0ABU7JSN3</accession>
<proteinExistence type="predicted"/>
<feature type="non-terminal residue" evidence="1">
    <location>
        <position position="1"/>
    </location>
</feature>
<dbReference type="RefSeq" id="WP_330152453.1">
    <property type="nucleotide sequence ID" value="NZ_JAUZMZ010000065.1"/>
</dbReference>
<reference evidence="1 2" key="1">
    <citation type="submission" date="2023-08" db="EMBL/GenBank/DDBJ databases">
        <authorList>
            <person name="Girao M."/>
            <person name="Carvalho M.F."/>
        </authorList>
    </citation>
    <scope>NUCLEOTIDE SEQUENCE [LARGE SCALE GENOMIC DNA]</scope>
    <source>
        <strain evidence="1 2">CC-R104</strain>
    </source>
</reference>
<comment type="caution">
    <text evidence="1">The sequence shown here is derived from an EMBL/GenBank/DDBJ whole genome shotgun (WGS) entry which is preliminary data.</text>
</comment>
<protein>
    <submittedName>
        <fullName evidence="1">Uncharacterized protein</fullName>
    </submittedName>
</protein>